<accession>A0A420DV21</accession>
<dbReference type="InterPro" id="IPR006342">
    <property type="entry name" value="FkbM_mtfrase"/>
</dbReference>
<name>A0A420DV21_9FLAO</name>
<evidence type="ECO:0000259" key="1">
    <source>
        <dbReference type="Pfam" id="PF05050"/>
    </source>
</evidence>
<evidence type="ECO:0000313" key="2">
    <source>
        <dbReference type="EMBL" id="RKE98000.1"/>
    </source>
</evidence>
<keyword evidence="2" id="KW-0489">Methyltransferase</keyword>
<dbReference type="OrthoDB" id="9812600at2"/>
<dbReference type="PANTHER" id="PTHR34203">
    <property type="entry name" value="METHYLTRANSFERASE, FKBM FAMILY PROTEIN"/>
    <property type="match status" value="1"/>
</dbReference>
<dbReference type="GO" id="GO:0032259">
    <property type="term" value="P:methylation"/>
    <property type="evidence" value="ECO:0007669"/>
    <property type="project" value="UniProtKB-KW"/>
</dbReference>
<dbReference type="EMBL" id="RAQJ01000001">
    <property type="protein sequence ID" value="RKE98000.1"/>
    <property type="molecule type" value="Genomic_DNA"/>
</dbReference>
<dbReference type="InterPro" id="IPR052514">
    <property type="entry name" value="SAM-dependent_MTase"/>
</dbReference>
<evidence type="ECO:0000313" key="3">
    <source>
        <dbReference type="Proteomes" id="UP000284892"/>
    </source>
</evidence>
<dbReference type="AlphaFoldDB" id="A0A420DV21"/>
<dbReference type="RefSeq" id="WP_120199236.1">
    <property type="nucleotide sequence ID" value="NZ_RAQJ01000001.1"/>
</dbReference>
<sequence length="377" mass="43876">MSNFKKALYKKIRYSINNNYGIENYDEYRFGAYESKTNDSKKHNVSLKNLKKVIKKTIGYHAEIELYYKRADEFVEDYLHGIYSLWDIISKKDKKLLISLIAYRLLGFKKVKLPRNNVLYWNAIEQAKKLSNSNDTYDPNFMHFILEKFDLEPIDYDIKLYFSEIGIAIDYIIEQYAYKINDKDIVAVENDDVVLDIGACWGDTALYFAHKSGDNGKIFSFEFIPNNIKLFNINTSFNPMLLKRIELIQLPVSKKSEDTIYYMDNGPGSRVELKPFEGQTGSCKTISVDDFVKSKNLKKVDFIKMDIEGAEPMALEGAIETIKTFRPKLAIATYHSFDDFVNIPNWILDLNLGYEIFLGHYTIHSEETICFAKPKNY</sequence>
<proteinExistence type="predicted"/>
<feature type="domain" description="Methyltransferase FkbM" evidence="1">
    <location>
        <begin position="196"/>
        <end position="355"/>
    </location>
</feature>
<dbReference type="SUPFAM" id="SSF53335">
    <property type="entry name" value="S-adenosyl-L-methionine-dependent methyltransferases"/>
    <property type="match status" value="1"/>
</dbReference>
<reference evidence="2 3" key="1">
    <citation type="submission" date="2018-09" db="EMBL/GenBank/DDBJ databases">
        <title>Genomic Encyclopedia of Archaeal and Bacterial Type Strains, Phase II (KMG-II): from individual species to whole genera.</title>
        <authorList>
            <person name="Goeker M."/>
        </authorList>
    </citation>
    <scope>NUCLEOTIDE SEQUENCE [LARGE SCALE GENOMIC DNA]</scope>
    <source>
        <strain evidence="2 3">DSM 26283</strain>
    </source>
</reference>
<dbReference type="PANTHER" id="PTHR34203:SF15">
    <property type="entry name" value="SLL1173 PROTEIN"/>
    <property type="match status" value="1"/>
</dbReference>
<comment type="caution">
    <text evidence="2">The sequence shown here is derived from an EMBL/GenBank/DDBJ whole genome shotgun (WGS) entry which is preliminary data.</text>
</comment>
<gene>
    <name evidence="2" type="ORF">BXY80_0065</name>
</gene>
<dbReference type="NCBIfam" id="TIGR01444">
    <property type="entry name" value="fkbM_fam"/>
    <property type="match status" value="1"/>
</dbReference>
<dbReference type="Proteomes" id="UP000284892">
    <property type="component" value="Unassembled WGS sequence"/>
</dbReference>
<dbReference type="InterPro" id="IPR029063">
    <property type="entry name" value="SAM-dependent_MTases_sf"/>
</dbReference>
<organism evidence="2 3">
    <name type="scientific">Ichthyenterobacterium magnum</name>
    <dbReference type="NCBI Taxonomy" id="1230530"/>
    <lineage>
        <taxon>Bacteria</taxon>
        <taxon>Pseudomonadati</taxon>
        <taxon>Bacteroidota</taxon>
        <taxon>Flavobacteriia</taxon>
        <taxon>Flavobacteriales</taxon>
        <taxon>Flavobacteriaceae</taxon>
        <taxon>Ichthyenterobacterium</taxon>
    </lineage>
</organism>
<keyword evidence="3" id="KW-1185">Reference proteome</keyword>
<dbReference type="Pfam" id="PF05050">
    <property type="entry name" value="Methyltransf_21"/>
    <property type="match status" value="1"/>
</dbReference>
<dbReference type="GO" id="GO:0008168">
    <property type="term" value="F:methyltransferase activity"/>
    <property type="evidence" value="ECO:0007669"/>
    <property type="project" value="UniProtKB-KW"/>
</dbReference>
<protein>
    <submittedName>
        <fullName evidence="2">FkbM family methyltransferase</fullName>
    </submittedName>
</protein>
<dbReference type="Gene3D" id="3.40.50.150">
    <property type="entry name" value="Vaccinia Virus protein VP39"/>
    <property type="match status" value="1"/>
</dbReference>
<keyword evidence="2" id="KW-0808">Transferase</keyword>